<evidence type="ECO:0000313" key="2">
    <source>
        <dbReference type="Proteomes" id="UP001138961"/>
    </source>
</evidence>
<name>A0ABS8BTG4_9RHOB</name>
<gene>
    <name evidence="1" type="ORF">LGQ03_07190</name>
</gene>
<sequence>MSDILAAIERAHEDRKNDRVKVHVPAWGVDLWFPRHITLARKDMINKGIRPDDESALIVNFVLHQAQNEDGTQAFKVDAISRATLTGKATAAELIQIMQDIGTGETVPEAKNA</sequence>
<comment type="caution">
    <text evidence="1">The sequence shown here is derived from an EMBL/GenBank/DDBJ whole genome shotgun (WGS) entry which is preliminary data.</text>
</comment>
<proteinExistence type="predicted"/>
<dbReference type="Proteomes" id="UP001138961">
    <property type="component" value="Unassembled WGS sequence"/>
</dbReference>
<dbReference type="EMBL" id="JAJATZ010000003">
    <property type="protein sequence ID" value="MCB5199020.1"/>
    <property type="molecule type" value="Genomic_DNA"/>
</dbReference>
<protein>
    <submittedName>
        <fullName evidence="1">Uncharacterized protein</fullName>
    </submittedName>
</protein>
<evidence type="ECO:0000313" key="1">
    <source>
        <dbReference type="EMBL" id="MCB5199020.1"/>
    </source>
</evidence>
<dbReference type="RefSeq" id="WP_226747850.1">
    <property type="nucleotide sequence ID" value="NZ_JAJATZ010000003.1"/>
</dbReference>
<keyword evidence="2" id="KW-1185">Reference proteome</keyword>
<accession>A0ABS8BTG4</accession>
<organism evidence="1 2">
    <name type="scientific">Loktanella gaetbuli</name>
    <dbReference type="NCBI Taxonomy" id="2881335"/>
    <lineage>
        <taxon>Bacteria</taxon>
        <taxon>Pseudomonadati</taxon>
        <taxon>Pseudomonadota</taxon>
        <taxon>Alphaproteobacteria</taxon>
        <taxon>Rhodobacterales</taxon>
        <taxon>Roseobacteraceae</taxon>
        <taxon>Loktanella</taxon>
    </lineage>
</organism>
<reference evidence="1" key="1">
    <citation type="submission" date="2021-10" db="EMBL/GenBank/DDBJ databases">
        <title>Loktanella gaetbuli sp. nov., isolated from a tidal flat.</title>
        <authorList>
            <person name="Park S."/>
            <person name="Yoon J.-H."/>
        </authorList>
    </citation>
    <scope>NUCLEOTIDE SEQUENCE</scope>
    <source>
        <strain evidence="1">TSTF-M6</strain>
    </source>
</reference>